<evidence type="ECO:0000313" key="2">
    <source>
        <dbReference type="Proteomes" id="UP000285190"/>
    </source>
</evidence>
<evidence type="ECO:0008006" key="3">
    <source>
        <dbReference type="Google" id="ProtNLM"/>
    </source>
</evidence>
<comment type="caution">
    <text evidence="1">The sequence shown here is derived from an EMBL/GenBank/DDBJ whole genome shotgun (WGS) entry which is preliminary data.</text>
</comment>
<organism evidence="1 2">
    <name type="scientific">Noviherbaspirillum cavernae</name>
    <dbReference type="NCBI Taxonomy" id="2320862"/>
    <lineage>
        <taxon>Bacteria</taxon>
        <taxon>Pseudomonadati</taxon>
        <taxon>Pseudomonadota</taxon>
        <taxon>Betaproteobacteria</taxon>
        <taxon>Burkholderiales</taxon>
        <taxon>Oxalobacteraceae</taxon>
        <taxon>Noviherbaspirillum</taxon>
    </lineage>
</organism>
<sequence length="107" mass="12046">MNIQSKFDTDMTVRSFAYVAMQLARSPAAPGPSALYEQILGEAEKHRSALRLVLRDVFEMAEQGLRRQTLTKTEFHRLRDTATQTIAQAQQAITRIATQYAPHKLAA</sequence>
<name>A0A418X505_9BURK</name>
<dbReference type="OrthoDB" id="8778938at2"/>
<dbReference type="EMBL" id="QYUN01000002">
    <property type="protein sequence ID" value="RJG07496.1"/>
    <property type="molecule type" value="Genomic_DNA"/>
</dbReference>
<dbReference type="Proteomes" id="UP000285190">
    <property type="component" value="Unassembled WGS sequence"/>
</dbReference>
<accession>A0A418X505</accession>
<dbReference type="AlphaFoldDB" id="A0A418X505"/>
<gene>
    <name evidence="1" type="ORF">D3870_17180</name>
</gene>
<evidence type="ECO:0000313" key="1">
    <source>
        <dbReference type="EMBL" id="RJG07496.1"/>
    </source>
</evidence>
<protein>
    <recommendedName>
        <fullName evidence="3">Four helix bundle protein</fullName>
    </recommendedName>
</protein>
<dbReference type="RefSeq" id="WP_119740996.1">
    <property type="nucleotide sequence ID" value="NZ_QYUN01000002.1"/>
</dbReference>
<keyword evidence="2" id="KW-1185">Reference proteome</keyword>
<proteinExistence type="predicted"/>
<reference evidence="1 2" key="1">
    <citation type="submission" date="2018-09" db="EMBL/GenBank/DDBJ databases">
        <authorList>
            <person name="Zhu H."/>
        </authorList>
    </citation>
    <scope>NUCLEOTIDE SEQUENCE [LARGE SCALE GENOMIC DNA]</scope>
    <source>
        <strain evidence="1 2">K2R10-39</strain>
    </source>
</reference>